<comment type="caution">
    <text evidence="1">The sequence shown here is derived from an EMBL/GenBank/DDBJ whole genome shotgun (WGS) entry which is preliminary data.</text>
</comment>
<reference evidence="1" key="1">
    <citation type="submission" date="2022-03" db="EMBL/GenBank/DDBJ databases">
        <title>Genomic analyses of argali, domestic sheep and their hybrids provide insights into chromosomal evolution, heterosis and genetic basis of agronomic traits.</title>
        <authorList>
            <person name="Li M."/>
        </authorList>
    </citation>
    <scope>NUCLEOTIDE SEQUENCE</scope>
    <source>
        <strain evidence="1">F1 hybrid</strain>
    </source>
</reference>
<protein>
    <submittedName>
        <fullName evidence="1">Uncharacterized protein</fullName>
    </submittedName>
</protein>
<proteinExistence type="predicted"/>
<accession>A0ACB9U7P2</accession>
<dbReference type="Proteomes" id="UP001057279">
    <property type="component" value="Linkage Group LG23"/>
</dbReference>
<gene>
    <name evidence="1" type="ORF">MJG53_018400</name>
</gene>
<dbReference type="EMBL" id="CM043048">
    <property type="protein sequence ID" value="KAI4559874.1"/>
    <property type="molecule type" value="Genomic_DNA"/>
</dbReference>
<keyword evidence="2" id="KW-1185">Reference proteome</keyword>
<sequence length="196" mass="21367">MLDGAEEGPVSGYTLAWCLLTRPGTHVTPGPVRKPPRRERNAGLWRLQNTPRGIGNLRAPLLPATLCYAAPPVLPGINFPMNEPQTPPHLRVAANMKMREHIQELSAGHVGAADVRGGCGDPRKQEQWGETERKNADERGPEQRAASWLVDEVTSDSNGDTQMGLLVGLRGYYSKARDSVLSLSGVHVLARKDLHS</sequence>
<name>A0ACB9U7P2_9CETA</name>
<organism evidence="1 2">
    <name type="scientific">Ovis ammon polii x Ovis aries</name>
    <dbReference type="NCBI Taxonomy" id="2918886"/>
    <lineage>
        <taxon>Eukaryota</taxon>
        <taxon>Metazoa</taxon>
        <taxon>Chordata</taxon>
        <taxon>Craniata</taxon>
        <taxon>Vertebrata</taxon>
        <taxon>Euteleostomi</taxon>
        <taxon>Mammalia</taxon>
        <taxon>Eutheria</taxon>
        <taxon>Laurasiatheria</taxon>
        <taxon>Artiodactyla</taxon>
        <taxon>Ruminantia</taxon>
        <taxon>Pecora</taxon>
        <taxon>Bovidae</taxon>
        <taxon>Caprinae</taxon>
        <taxon>Ovis</taxon>
    </lineage>
</organism>
<evidence type="ECO:0000313" key="2">
    <source>
        <dbReference type="Proteomes" id="UP001057279"/>
    </source>
</evidence>
<evidence type="ECO:0000313" key="1">
    <source>
        <dbReference type="EMBL" id="KAI4559874.1"/>
    </source>
</evidence>